<dbReference type="GO" id="GO:0097225">
    <property type="term" value="C:sperm midpiece"/>
    <property type="evidence" value="ECO:0007669"/>
    <property type="project" value="Ensembl"/>
</dbReference>
<sequence>MIITTWIVYIFARKTVGLPFPPKTNSDIEVVESEAVSIVQHWLNKTEEEASRNIKEKMSTNIPPTHGHDIHVTRDVVKHPLSKCDMLSDPSQEVLEERTRIQFIRWSHTRIFQVPSEMIEDVMQDRIDEVRRSVSHLMCDSYNDPSFRTSCSDC</sequence>
<dbReference type="Proteomes" id="UP000694547">
    <property type="component" value="Chromosome 7"/>
</dbReference>
<proteinExistence type="predicted"/>
<dbReference type="PANTHER" id="PTHR36468">
    <property type="entry name" value="SPERMATOGENESIS-ASSOCIATED PROTEIN 19, MITOCHONDRIAL"/>
    <property type="match status" value="1"/>
</dbReference>
<dbReference type="Ensembl" id="ENSPEMT00000020280.2">
    <property type="protein sequence ID" value="ENSPEMP00000015972.1"/>
    <property type="gene ID" value="ENSPEMG00000015352.2"/>
</dbReference>
<dbReference type="GO" id="GO:0030382">
    <property type="term" value="P:sperm mitochondrion organization"/>
    <property type="evidence" value="ECO:0007669"/>
    <property type="project" value="Ensembl"/>
</dbReference>
<evidence type="ECO:0000313" key="1">
    <source>
        <dbReference type="Ensembl" id="ENSPEMP00000015972.1"/>
    </source>
</evidence>
<reference evidence="1" key="3">
    <citation type="submission" date="2025-09" db="UniProtKB">
        <authorList>
            <consortium name="Ensembl"/>
        </authorList>
    </citation>
    <scope>IDENTIFICATION</scope>
</reference>
<dbReference type="GO" id="GO:0005741">
    <property type="term" value="C:mitochondrial outer membrane"/>
    <property type="evidence" value="ECO:0007669"/>
    <property type="project" value="Ensembl"/>
</dbReference>
<protein>
    <submittedName>
        <fullName evidence="1">Spermatogenesis associated 19</fullName>
    </submittedName>
</protein>
<name>A0A6I9LC76_PERMB</name>
<dbReference type="InterPro" id="IPR028219">
    <property type="entry name" value="SPATA19"/>
</dbReference>
<dbReference type="CTD" id="219938"/>
<dbReference type="GeneID" id="102913168"/>
<gene>
    <name evidence="1" type="primary">Spata19</name>
</gene>
<dbReference type="GeneTree" id="ENSGT00390000002749"/>
<accession>A0A6I9LC76</accession>
<dbReference type="OrthoDB" id="9012529at2759"/>
<organism evidence="1 2">
    <name type="scientific">Peromyscus maniculatus bairdii</name>
    <name type="common">Prairie deer mouse</name>
    <dbReference type="NCBI Taxonomy" id="230844"/>
    <lineage>
        <taxon>Eukaryota</taxon>
        <taxon>Metazoa</taxon>
        <taxon>Chordata</taxon>
        <taxon>Craniata</taxon>
        <taxon>Vertebrata</taxon>
        <taxon>Euteleostomi</taxon>
        <taxon>Mammalia</taxon>
        <taxon>Eutheria</taxon>
        <taxon>Euarchontoglires</taxon>
        <taxon>Glires</taxon>
        <taxon>Rodentia</taxon>
        <taxon>Myomorpha</taxon>
        <taxon>Muroidea</taxon>
        <taxon>Cricetidae</taxon>
        <taxon>Neotominae</taxon>
        <taxon>Peromyscus</taxon>
    </lineage>
</organism>
<dbReference type="Pfam" id="PF15212">
    <property type="entry name" value="SPATA19"/>
    <property type="match status" value="1"/>
</dbReference>
<reference evidence="1 2" key="1">
    <citation type="submission" date="2018-10" db="EMBL/GenBank/DDBJ databases">
        <title>Improved assembly of the deer mouse Peromyscus maniculatus genome.</title>
        <authorList>
            <person name="Lassance J.-M."/>
            <person name="Hoekstra H.E."/>
        </authorList>
    </citation>
    <scope>NUCLEOTIDE SEQUENCE [LARGE SCALE GENOMIC DNA]</scope>
</reference>
<dbReference type="AlphaFoldDB" id="A0A6I9LC76"/>
<keyword evidence="2" id="KW-1185">Reference proteome</keyword>
<reference evidence="1" key="2">
    <citation type="submission" date="2025-08" db="UniProtKB">
        <authorList>
            <consortium name="Ensembl"/>
        </authorList>
    </citation>
    <scope>IDENTIFICATION</scope>
</reference>
<dbReference type="RefSeq" id="XP_006976632.1">
    <property type="nucleotide sequence ID" value="XM_006976570.4"/>
</dbReference>
<dbReference type="PANTHER" id="PTHR36468:SF1">
    <property type="entry name" value="SPERMATOGENESIS-ASSOCIATED PROTEIN 19, MITOCHONDRIAL"/>
    <property type="match status" value="1"/>
</dbReference>
<evidence type="ECO:0000313" key="2">
    <source>
        <dbReference type="Proteomes" id="UP000694547"/>
    </source>
</evidence>